<gene>
    <name evidence="3" type="ORF">QPM17_21010</name>
</gene>
<sequence length="175" mass="18455">MMTKFVAASVLSLAACSAGAVSLTYDNLDQKPILQNQSGFLMNQVFDITNNSGQTWTDFHLSLDVYPDPDGELGAGGPTFFIDTKSGGFDGTAYDGPGSYSLSSSQQVIDIINLSVPDGDTYTFTVDVAQGETTNHYDILGKPTVANEVPEPGTLGLMGLGVAGLVARFSKRATR</sequence>
<dbReference type="InterPro" id="IPR013424">
    <property type="entry name" value="Ice-binding_C"/>
</dbReference>
<dbReference type="Pfam" id="PF07589">
    <property type="entry name" value="PEP-CTERM"/>
    <property type="match status" value="1"/>
</dbReference>
<organism evidence="3 4">
    <name type="scientific">Marinobacter azerbaijanicus</name>
    <dbReference type="NCBI Taxonomy" id="3050455"/>
    <lineage>
        <taxon>Bacteria</taxon>
        <taxon>Pseudomonadati</taxon>
        <taxon>Pseudomonadota</taxon>
        <taxon>Gammaproteobacteria</taxon>
        <taxon>Pseudomonadales</taxon>
        <taxon>Marinobacteraceae</taxon>
        <taxon>Marinobacter</taxon>
    </lineage>
</organism>
<reference evidence="3 4" key="1">
    <citation type="submission" date="2023-06" db="EMBL/GenBank/DDBJ databases">
        <title>Marinobacter azerbaijanicus a moderately halophilic, isolated from Urmia Lake in Azerbaijan region of Iran.</title>
        <authorList>
            <person name="Sanchez-Porro C."/>
            <person name="Aghdam E.M."/>
            <person name="Saheb S.M."/>
            <person name="Tarhriz V."/>
            <person name="Kazemi E."/>
            <person name="Ammozegar M.A."/>
            <person name="Ventosa A."/>
            <person name="Hejazi M.S."/>
        </authorList>
    </citation>
    <scope>NUCLEOTIDE SEQUENCE [LARGE SCALE GENOMIC DNA]</scope>
    <source>
        <strain evidence="3 4">TBZ242</strain>
    </source>
</reference>
<evidence type="ECO:0000259" key="2">
    <source>
        <dbReference type="Pfam" id="PF07589"/>
    </source>
</evidence>
<dbReference type="RefSeq" id="WP_285393586.1">
    <property type="nucleotide sequence ID" value="NZ_JASSVS010000015.1"/>
</dbReference>
<keyword evidence="1" id="KW-0732">Signal</keyword>
<protein>
    <submittedName>
        <fullName evidence="3">PEP-CTERM sorting domain-containing protein</fullName>
    </submittedName>
</protein>
<dbReference type="PROSITE" id="PS51257">
    <property type="entry name" value="PROKAR_LIPOPROTEIN"/>
    <property type="match status" value="1"/>
</dbReference>
<dbReference type="EMBL" id="JASSVS010000015">
    <property type="protein sequence ID" value="MDL0433629.1"/>
    <property type="molecule type" value="Genomic_DNA"/>
</dbReference>
<proteinExistence type="predicted"/>
<dbReference type="NCBIfam" id="TIGR02595">
    <property type="entry name" value="PEP_CTERM"/>
    <property type="match status" value="1"/>
</dbReference>
<evidence type="ECO:0000313" key="3">
    <source>
        <dbReference type="EMBL" id="MDL0433629.1"/>
    </source>
</evidence>
<keyword evidence="4" id="KW-1185">Reference proteome</keyword>
<name>A0ABT7IHI8_9GAMM</name>
<feature type="domain" description="Ice-binding protein C-terminal" evidence="2">
    <location>
        <begin position="149"/>
        <end position="171"/>
    </location>
</feature>
<accession>A0ABT7IHI8</accession>
<dbReference type="Proteomes" id="UP001227964">
    <property type="component" value="Unassembled WGS sequence"/>
</dbReference>
<evidence type="ECO:0000313" key="4">
    <source>
        <dbReference type="Proteomes" id="UP001227964"/>
    </source>
</evidence>
<evidence type="ECO:0000256" key="1">
    <source>
        <dbReference type="SAM" id="SignalP"/>
    </source>
</evidence>
<feature type="chain" id="PRO_5045958764" evidence="1">
    <location>
        <begin position="21"/>
        <end position="175"/>
    </location>
</feature>
<feature type="signal peptide" evidence="1">
    <location>
        <begin position="1"/>
        <end position="20"/>
    </location>
</feature>
<comment type="caution">
    <text evidence="3">The sequence shown here is derived from an EMBL/GenBank/DDBJ whole genome shotgun (WGS) entry which is preliminary data.</text>
</comment>